<keyword evidence="3" id="KW-1185">Reference proteome</keyword>
<feature type="region of interest" description="Disordered" evidence="1">
    <location>
        <begin position="55"/>
        <end position="78"/>
    </location>
</feature>
<dbReference type="EMBL" id="BAABJO010000014">
    <property type="protein sequence ID" value="GAA5125591.1"/>
    <property type="molecule type" value="Genomic_DNA"/>
</dbReference>
<dbReference type="Proteomes" id="UP001500804">
    <property type="component" value="Unassembled WGS sequence"/>
</dbReference>
<feature type="compositionally biased region" description="Basic and acidic residues" evidence="1">
    <location>
        <begin position="1"/>
        <end position="14"/>
    </location>
</feature>
<feature type="region of interest" description="Disordered" evidence="1">
    <location>
        <begin position="1"/>
        <end position="23"/>
    </location>
</feature>
<evidence type="ECO:0000256" key="1">
    <source>
        <dbReference type="SAM" id="MobiDB-lite"/>
    </source>
</evidence>
<gene>
    <name evidence="2" type="ORF">GCM10023320_40210</name>
</gene>
<comment type="caution">
    <text evidence="2">The sequence shown here is derived from an EMBL/GenBank/DDBJ whole genome shotgun (WGS) entry which is preliminary data.</text>
</comment>
<sequence length="78" mass="8415">MQPRESAGEIERPRPGRLNPDPGPALWLFTQLRRIALDAYNRIVGLLLEDVAVDGRITTGPGGGEVGGPSPVDRRNKA</sequence>
<name>A0ABP9NRS2_9PSEU</name>
<proteinExistence type="predicted"/>
<organism evidence="2 3">
    <name type="scientific">Pseudonocardia adelaidensis</name>
    <dbReference type="NCBI Taxonomy" id="648754"/>
    <lineage>
        <taxon>Bacteria</taxon>
        <taxon>Bacillati</taxon>
        <taxon>Actinomycetota</taxon>
        <taxon>Actinomycetes</taxon>
        <taxon>Pseudonocardiales</taxon>
        <taxon>Pseudonocardiaceae</taxon>
        <taxon>Pseudonocardia</taxon>
    </lineage>
</organism>
<protein>
    <submittedName>
        <fullName evidence="2">Uncharacterized protein</fullName>
    </submittedName>
</protein>
<evidence type="ECO:0000313" key="2">
    <source>
        <dbReference type="EMBL" id="GAA5125591.1"/>
    </source>
</evidence>
<accession>A0ABP9NRS2</accession>
<reference evidence="3" key="1">
    <citation type="journal article" date="2019" name="Int. J. Syst. Evol. Microbiol.">
        <title>The Global Catalogue of Microorganisms (GCM) 10K type strain sequencing project: providing services to taxonomists for standard genome sequencing and annotation.</title>
        <authorList>
            <consortium name="The Broad Institute Genomics Platform"/>
            <consortium name="The Broad Institute Genome Sequencing Center for Infectious Disease"/>
            <person name="Wu L."/>
            <person name="Ma J."/>
        </authorList>
    </citation>
    <scope>NUCLEOTIDE SEQUENCE [LARGE SCALE GENOMIC DNA]</scope>
    <source>
        <strain evidence="3">JCM 18302</strain>
    </source>
</reference>
<evidence type="ECO:0000313" key="3">
    <source>
        <dbReference type="Proteomes" id="UP001500804"/>
    </source>
</evidence>